<reference evidence="2" key="1">
    <citation type="journal article" date="2020" name="BMC Genomics">
        <title>Correction to: Identification and distribution of gene clusters required for synthesis of sphingolipid metabolism inhibitors in diverse species of the filamentous fungus Fusarium.</title>
        <authorList>
            <person name="Kim H.S."/>
            <person name="Lohmar J.M."/>
            <person name="Busman M."/>
            <person name="Brown D.W."/>
            <person name="Naumann T.A."/>
            <person name="Divon H.H."/>
            <person name="Lysoe E."/>
            <person name="Uhlig S."/>
            <person name="Proctor R.H."/>
        </authorList>
    </citation>
    <scope>NUCLEOTIDE SEQUENCE</scope>
    <source>
        <strain evidence="2">NRRL 20472</strain>
    </source>
</reference>
<feature type="region of interest" description="Disordered" evidence="1">
    <location>
        <begin position="147"/>
        <end position="172"/>
    </location>
</feature>
<proteinExistence type="predicted"/>
<reference evidence="2" key="2">
    <citation type="submission" date="2020-05" db="EMBL/GenBank/DDBJ databases">
        <authorList>
            <person name="Kim H.-S."/>
            <person name="Proctor R.H."/>
            <person name="Brown D.W."/>
        </authorList>
    </citation>
    <scope>NUCLEOTIDE SEQUENCE</scope>
    <source>
        <strain evidence="2">NRRL 20472</strain>
    </source>
</reference>
<evidence type="ECO:0000313" key="3">
    <source>
        <dbReference type="Proteomes" id="UP000622797"/>
    </source>
</evidence>
<protein>
    <submittedName>
        <fullName evidence="2">Uncharacterized protein</fullName>
    </submittedName>
</protein>
<dbReference type="OrthoDB" id="5091021at2759"/>
<evidence type="ECO:0000313" key="2">
    <source>
        <dbReference type="EMBL" id="KAF4965399.1"/>
    </source>
</evidence>
<feature type="region of interest" description="Disordered" evidence="1">
    <location>
        <begin position="1"/>
        <end position="24"/>
    </location>
</feature>
<keyword evidence="3" id="KW-1185">Reference proteome</keyword>
<organism evidence="2 3">
    <name type="scientific">Fusarium sarcochroum</name>
    <dbReference type="NCBI Taxonomy" id="1208366"/>
    <lineage>
        <taxon>Eukaryota</taxon>
        <taxon>Fungi</taxon>
        <taxon>Dikarya</taxon>
        <taxon>Ascomycota</taxon>
        <taxon>Pezizomycotina</taxon>
        <taxon>Sordariomycetes</taxon>
        <taxon>Hypocreomycetidae</taxon>
        <taxon>Hypocreales</taxon>
        <taxon>Nectriaceae</taxon>
        <taxon>Fusarium</taxon>
        <taxon>Fusarium lateritium species complex</taxon>
    </lineage>
</organism>
<accession>A0A8H4TWQ6</accession>
<gene>
    <name evidence="2" type="ORF">FSARC_6793</name>
</gene>
<dbReference type="EMBL" id="JABEXW010000352">
    <property type="protein sequence ID" value="KAF4965399.1"/>
    <property type="molecule type" value="Genomic_DNA"/>
</dbReference>
<name>A0A8H4TWQ6_9HYPO</name>
<sequence length="172" mass="17713">MGDDALSRSSWSLQNPCPPSQPTLSTLVPQPGHLVACAIVPHCTAEYPSIVPVSATSTPHLAVPGKDFGTRALRAVGKVRRTTQNENAPTIRADISTHNVSSKQQGGLALVVDVVVLAVSGAEGAKPACAHRNPGPAADLVRPSISDSCGALPPTPKLSHTHVSERSNPATS</sequence>
<dbReference type="Proteomes" id="UP000622797">
    <property type="component" value="Unassembled WGS sequence"/>
</dbReference>
<evidence type="ECO:0000256" key="1">
    <source>
        <dbReference type="SAM" id="MobiDB-lite"/>
    </source>
</evidence>
<dbReference type="AlphaFoldDB" id="A0A8H4TWQ6"/>
<comment type="caution">
    <text evidence="2">The sequence shown here is derived from an EMBL/GenBank/DDBJ whole genome shotgun (WGS) entry which is preliminary data.</text>
</comment>